<evidence type="ECO:0000256" key="4">
    <source>
        <dbReference type="ARBA" id="ARBA00036943"/>
    </source>
</evidence>
<dbReference type="Pfam" id="PF01142">
    <property type="entry name" value="TruD"/>
    <property type="match status" value="1"/>
</dbReference>
<evidence type="ECO:0000259" key="6">
    <source>
        <dbReference type="PROSITE" id="PS50984"/>
    </source>
</evidence>
<evidence type="ECO:0000256" key="1">
    <source>
        <dbReference type="ARBA" id="ARBA00007953"/>
    </source>
</evidence>
<feature type="region of interest" description="Disordered" evidence="5">
    <location>
        <begin position="20"/>
        <end position="55"/>
    </location>
</feature>
<dbReference type="PROSITE" id="PS01268">
    <property type="entry name" value="UPF0024"/>
    <property type="match status" value="1"/>
</dbReference>
<dbReference type="PANTHER" id="PTHR13326">
    <property type="entry name" value="TRNA PSEUDOURIDINE SYNTHASE D"/>
    <property type="match status" value="1"/>
</dbReference>
<dbReference type="PANTHER" id="PTHR13326:SF31">
    <property type="entry name" value="PSEUDOURIDYLATE SYNTHASE 7 HOMOLOG"/>
    <property type="match status" value="1"/>
</dbReference>
<dbReference type="SUPFAM" id="SSF55120">
    <property type="entry name" value="Pseudouridine synthase"/>
    <property type="match status" value="1"/>
</dbReference>
<evidence type="ECO:0000313" key="7">
    <source>
        <dbReference type="Proteomes" id="UP000694865"/>
    </source>
</evidence>
<proteinExistence type="inferred from homology"/>
<evidence type="ECO:0000256" key="2">
    <source>
        <dbReference type="ARBA" id="ARBA00022694"/>
    </source>
</evidence>
<gene>
    <name evidence="8" type="primary">LOC100372852</name>
</gene>
<dbReference type="RefSeq" id="XP_002741613.2">
    <property type="nucleotide sequence ID" value="XM_002741567.2"/>
</dbReference>
<dbReference type="CDD" id="cd02576">
    <property type="entry name" value="PseudoU_synth_ScPUS7"/>
    <property type="match status" value="1"/>
</dbReference>
<accession>A0ABM0H0P9</accession>
<evidence type="ECO:0000256" key="5">
    <source>
        <dbReference type="SAM" id="MobiDB-lite"/>
    </source>
</evidence>
<comment type="similarity">
    <text evidence="1">Belongs to the pseudouridine synthase TruD family.</text>
</comment>
<dbReference type="InterPro" id="IPR001656">
    <property type="entry name" value="PsdUridine_synth_TruD"/>
</dbReference>
<keyword evidence="7" id="KW-1185">Reference proteome</keyword>
<keyword evidence="3" id="KW-0413">Isomerase</keyword>
<dbReference type="PIRSF" id="PIRSF037016">
    <property type="entry name" value="Pseudouridin_synth_euk_prd"/>
    <property type="match status" value="1"/>
</dbReference>
<keyword evidence="2" id="KW-0819">tRNA processing</keyword>
<dbReference type="InterPro" id="IPR011760">
    <property type="entry name" value="PsdUridine_synth_TruD_insert"/>
</dbReference>
<dbReference type="InterPro" id="IPR020119">
    <property type="entry name" value="PsdUridine_synth_TruD_CS"/>
</dbReference>
<sequence>MLCRQYQAMETIKRLAEEQLEATSPKRICTESSVEDQCGTTSLQEQPDVPSPKKVCTESIIGDQCNTTSLKEQSDLTSPEKVCTKPNSTGDGSPSLEEQTDRTHSKKVCTGSSVTSEKSDKQEDNFQASGLLEKDVGISAYLMQHQGFRGILKQRYSDFLVYERSKDGVLVKLDDISKPTDFAVQVSNEPDEDYLQDTDKQMLQELLESKDKSKDVIIKLSEDSKDRRTKIHQSIRQVYPGLVSETTDVDGERVIKVTCKDNSKGRKSQNRGGWPKDCPNYCCFVLYKENKDTMDAINLISKLLRKPSHLFSFAGTKDKRAITVQELTAYRMHPSQIFPVNKLLRNMKVGNFRYCKDSLGLGDLTGNHFVITLRNVQGEDDVIENCLSLFRDNGFVNYFGMQRFGSTNIPTHYVGKALLHSDWNLAIELILKPRQGDSEDMSEVRKHWWQTKDAKSTLEKLKNVKSYYLEYSLLKALDKYGDKDPLKVLYAIPKGTRLMYVHSYQSYIWNCILSRRIKSYGMKPIIGDLVQKNNSSKYLTQDNINDYSIYDIVLPLPGYDITYPHNEVADWYKEMLMKDNIHIDGLKHKVRDYSLTGNYRKIIVKSTDSDWSIIRYDDLTIPLALSDLNKLEDSTLSVFFTDGKFKAVKVEFSLPSSSYATMAIREIIKCDTSVAFQRSLNAL</sequence>
<reference evidence="8" key="1">
    <citation type="submission" date="2025-08" db="UniProtKB">
        <authorList>
            <consortium name="RefSeq"/>
        </authorList>
    </citation>
    <scope>IDENTIFICATION</scope>
    <source>
        <tissue evidence="8">Testes</tissue>
    </source>
</reference>
<comment type="catalytic activity">
    <reaction evidence="4">
        <text>a uridine in tRNA = a pseudouridine in tRNA</text>
        <dbReference type="Rhea" id="RHEA:54572"/>
        <dbReference type="Rhea" id="RHEA-COMP:13339"/>
        <dbReference type="Rhea" id="RHEA-COMP:13934"/>
        <dbReference type="ChEBI" id="CHEBI:65314"/>
        <dbReference type="ChEBI" id="CHEBI:65315"/>
    </reaction>
</comment>
<name>A0ABM0H0P9_SACKO</name>
<dbReference type="GeneID" id="100372852"/>
<feature type="region of interest" description="Disordered" evidence="5">
    <location>
        <begin position="69"/>
        <end position="123"/>
    </location>
</feature>
<evidence type="ECO:0000313" key="8">
    <source>
        <dbReference type="RefSeq" id="XP_002741613.2"/>
    </source>
</evidence>
<dbReference type="InterPro" id="IPR020103">
    <property type="entry name" value="PsdUridine_synth_cat_dom_sf"/>
</dbReference>
<organism evidence="7 8">
    <name type="scientific">Saccoglossus kowalevskii</name>
    <name type="common">Acorn worm</name>
    <dbReference type="NCBI Taxonomy" id="10224"/>
    <lineage>
        <taxon>Eukaryota</taxon>
        <taxon>Metazoa</taxon>
        <taxon>Hemichordata</taxon>
        <taxon>Enteropneusta</taxon>
        <taxon>Harrimaniidae</taxon>
        <taxon>Saccoglossus</taxon>
    </lineage>
</organism>
<dbReference type="NCBIfam" id="TIGR00094">
    <property type="entry name" value="tRNA_TruD_broad"/>
    <property type="match status" value="1"/>
</dbReference>
<dbReference type="InterPro" id="IPR042214">
    <property type="entry name" value="TruD_catalytic"/>
</dbReference>
<protein>
    <submittedName>
        <fullName evidence="8">Pseudouridylate synthase 7 homolog</fullName>
    </submittedName>
</protein>
<dbReference type="Proteomes" id="UP000694865">
    <property type="component" value="Unplaced"/>
</dbReference>
<feature type="domain" description="TRUD" evidence="6">
    <location>
        <begin position="394"/>
        <end position="605"/>
    </location>
</feature>
<dbReference type="PROSITE" id="PS50984">
    <property type="entry name" value="TRUD"/>
    <property type="match status" value="1"/>
</dbReference>
<dbReference type="Gene3D" id="3.30.2350.20">
    <property type="entry name" value="TruD, catalytic domain"/>
    <property type="match status" value="2"/>
</dbReference>
<evidence type="ECO:0000256" key="3">
    <source>
        <dbReference type="ARBA" id="ARBA00023235"/>
    </source>
</evidence>